<reference evidence="2" key="1">
    <citation type="submission" date="2016-06" db="EMBL/GenBank/DDBJ databases">
        <title>Whole genome sequencing of Thermus brockianus strain GE-1.</title>
        <authorList>
            <person name="Schaefers C."/>
            <person name="Blank S."/>
            <person name="Wiebusch S."/>
            <person name="Elleuche S."/>
            <person name="Antranikian G."/>
        </authorList>
    </citation>
    <scope>NUCLEOTIDE SEQUENCE [LARGE SCALE GENOMIC DNA]</scope>
    <source>
        <strain evidence="2">GE-1</strain>
        <plasmid evidence="2">ptb1</plasmid>
    </source>
</reference>
<accession>A0A1J0LVG4</accession>
<dbReference type="AlphaFoldDB" id="A0A1J0LVG4"/>
<protein>
    <submittedName>
        <fullName evidence="1">Uncharacterized protein</fullName>
    </submittedName>
</protein>
<keyword evidence="1" id="KW-0614">Plasmid</keyword>
<name>A0A1J0LVG4_THEBO</name>
<evidence type="ECO:0000313" key="2">
    <source>
        <dbReference type="Proteomes" id="UP000182993"/>
    </source>
</evidence>
<dbReference type="EMBL" id="CP016313">
    <property type="protein sequence ID" value="APD10417.1"/>
    <property type="molecule type" value="Genomic_DNA"/>
</dbReference>
<dbReference type="KEGG" id="tbc:A0O31_02392"/>
<geneLocation type="plasmid" evidence="2">
    <name>ptb1</name>
</geneLocation>
<evidence type="ECO:0000313" key="1">
    <source>
        <dbReference type="EMBL" id="APD10417.1"/>
    </source>
</evidence>
<proteinExistence type="predicted"/>
<sequence>MDWAYLDCDAKGTVLEAKRKDANTLCLSAYLEEDTRLKGTRLRKHLKMWYEFADVLAAHYLRCGGSLHPGNGGYDWDLIEEYHEAILRWLRDGRCPFKGDLEGEGVRR</sequence>
<dbReference type="RefSeq" id="WP_152024476.1">
    <property type="nucleotide sequence ID" value="NZ_CP016313.1"/>
</dbReference>
<gene>
    <name evidence="1" type="ORF">A0O31_02392</name>
</gene>
<organism evidence="1 2">
    <name type="scientific">Thermus brockianus</name>
    <dbReference type="NCBI Taxonomy" id="56956"/>
    <lineage>
        <taxon>Bacteria</taxon>
        <taxon>Thermotogati</taxon>
        <taxon>Deinococcota</taxon>
        <taxon>Deinococci</taxon>
        <taxon>Thermales</taxon>
        <taxon>Thermaceae</taxon>
        <taxon>Thermus</taxon>
    </lineage>
</organism>
<dbReference type="Proteomes" id="UP000182993">
    <property type="component" value="Plasmid pTB1"/>
</dbReference>